<dbReference type="InterPro" id="IPR000537">
    <property type="entry name" value="UbiA_prenyltransferase"/>
</dbReference>
<protein>
    <submittedName>
        <fullName evidence="6">Putative 4-hydroxybenzoate polyprenyltransferase-like prenyltransferase</fullName>
        <ecNumber evidence="6">2.5.1.-</ecNumber>
    </submittedName>
</protein>
<dbReference type="Gene3D" id="1.10.357.140">
    <property type="entry name" value="UbiA prenyltransferase"/>
    <property type="match status" value="1"/>
</dbReference>
<dbReference type="InterPro" id="IPR050475">
    <property type="entry name" value="Prenyltransferase_related"/>
</dbReference>
<evidence type="ECO:0000313" key="7">
    <source>
        <dbReference type="Proteomes" id="UP000236248"/>
    </source>
</evidence>
<feature type="transmembrane region" description="Helical" evidence="5">
    <location>
        <begin position="264"/>
        <end position="287"/>
    </location>
</feature>
<name>A0A2K5ASN5_9ARCH</name>
<dbReference type="Proteomes" id="UP000236248">
    <property type="component" value="Chromosome NCAV"/>
</dbReference>
<evidence type="ECO:0000256" key="4">
    <source>
        <dbReference type="ARBA" id="ARBA00023136"/>
    </source>
</evidence>
<dbReference type="GO" id="GO:0005886">
    <property type="term" value="C:plasma membrane"/>
    <property type="evidence" value="ECO:0007669"/>
    <property type="project" value="UniProtKB-SubCell"/>
</dbReference>
<dbReference type="EC" id="2.5.1.-" evidence="6"/>
<dbReference type="Pfam" id="PF01040">
    <property type="entry name" value="UbiA"/>
    <property type="match status" value="1"/>
</dbReference>
<keyword evidence="6" id="KW-0808">Transferase</keyword>
<evidence type="ECO:0000256" key="3">
    <source>
        <dbReference type="ARBA" id="ARBA00022989"/>
    </source>
</evidence>
<feature type="transmembrane region" description="Helical" evidence="5">
    <location>
        <begin position="55"/>
        <end position="74"/>
    </location>
</feature>
<reference evidence="7" key="1">
    <citation type="submission" date="2018-01" db="EMBL/GenBank/DDBJ databases">
        <authorList>
            <person name="Kerou L M."/>
        </authorList>
    </citation>
    <scope>NUCLEOTIDE SEQUENCE [LARGE SCALE GENOMIC DNA]</scope>
    <source>
        <strain evidence="7">SCU2</strain>
    </source>
</reference>
<proteinExistence type="predicted"/>
<dbReference type="PANTHER" id="PTHR42723">
    <property type="entry name" value="CHLOROPHYLL SYNTHASE"/>
    <property type="match status" value="1"/>
</dbReference>
<accession>A0A2K5ASN5</accession>
<keyword evidence="7" id="KW-1185">Reference proteome</keyword>
<dbReference type="AlphaFoldDB" id="A0A2K5ASN5"/>
<evidence type="ECO:0000256" key="1">
    <source>
        <dbReference type="ARBA" id="ARBA00004651"/>
    </source>
</evidence>
<feature type="transmembrane region" description="Helical" evidence="5">
    <location>
        <begin position="198"/>
        <end position="215"/>
    </location>
</feature>
<sequence length="326" mass="36473">MFYNINRVDFISYHSPFFPRKGKMIPLIYKQGLNIRWFTYYLECILHYIRQRSQVYIFVASALLSLIIASKGIVEPMLAIKLAVGTYLISLATYAYNDITDTLADRINKVNRAIVRGKADDKVVKRISIALFSIGMALLMHINLYTAIIALLCTILAVAYSHPRINLKDRFPYKTLVNASGAGFAALIGGFAVDDLNVNVIMLAVISFLFLFILAPLGDIQDYEGDKAAGKRTFPVVLGVNATIAMMLPIPFVVTLLLLTKMNISMLSIAVTSIANTVSTIILLLVYKRWYDKAIVKMSRHVLRLMYVMNQISILLSVRTGAEESV</sequence>
<gene>
    <name evidence="6" type="ORF">NCAV_1471</name>
</gene>
<dbReference type="PANTHER" id="PTHR42723:SF1">
    <property type="entry name" value="CHLOROPHYLL SYNTHASE, CHLOROPLASTIC"/>
    <property type="match status" value="1"/>
</dbReference>
<evidence type="ECO:0000313" key="6">
    <source>
        <dbReference type="EMBL" id="SPC34637.1"/>
    </source>
</evidence>
<dbReference type="KEGG" id="ncv:NCAV_1471"/>
<comment type="subcellular location">
    <subcellularLocation>
        <location evidence="1">Cell membrane</location>
        <topology evidence="1">Multi-pass membrane protein</topology>
    </subcellularLocation>
</comment>
<keyword evidence="2 5" id="KW-0812">Transmembrane</keyword>
<feature type="transmembrane region" description="Helical" evidence="5">
    <location>
        <begin position="236"/>
        <end position="258"/>
    </location>
</feature>
<evidence type="ECO:0000256" key="2">
    <source>
        <dbReference type="ARBA" id="ARBA00022692"/>
    </source>
</evidence>
<evidence type="ECO:0000256" key="5">
    <source>
        <dbReference type="SAM" id="Phobius"/>
    </source>
</evidence>
<dbReference type="GO" id="GO:0016765">
    <property type="term" value="F:transferase activity, transferring alkyl or aryl (other than methyl) groups"/>
    <property type="evidence" value="ECO:0007669"/>
    <property type="project" value="InterPro"/>
</dbReference>
<organism evidence="6 7">
    <name type="scientific">Candidatus Nitrosocaldus cavascurensis</name>
    <dbReference type="NCBI Taxonomy" id="2058097"/>
    <lineage>
        <taxon>Archaea</taxon>
        <taxon>Nitrososphaerota</taxon>
        <taxon>Nitrososphaeria</taxon>
        <taxon>Candidatus Nitrosocaldales</taxon>
        <taxon>Candidatus Nitrosocaldaceae</taxon>
        <taxon>Candidatus Nitrosocaldus</taxon>
    </lineage>
</organism>
<keyword evidence="3 5" id="KW-1133">Transmembrane helix</keyword>
<keyword evidence="4 5" id="KW-0472">Membrane</keyword>
<dbReference type="EMBL" id="LT981265">
    <property type="protein sequence ID" value="SPC34637.1"/>
    <property type="molecule type" value="Genomic_DNA"/>
</dbReference>
<feature type="transmembrane region" description="Helical" evidence="5">
    <location>
        <begin position="129"/>
        <end position="159"/>
    </location>
</feature>
<dbReference type="InterPro" id="IPR044878">
    <property type="entry name" value="UbiA_sf"/>
</dbReference>
<feature type="transmembrane region" description="Helical" evidence="5">
    <location>
        <begin position="171"/>
        <end position="192"/>
    </location>
</feature>